<geneLocation type="plasmid" evidence="1 2">
    <name>pRL10</name>
</geneLocation>
<dbReference type="Proteomes" id="UP000006575">
    <property type="component" value="Plasmid pRL10"/>
</dbReference>
<accession>Q1M803</accession>
<name>Q1M803_RHIJ3</name>
<evidence type="ECO:0000313" key="2">
    <source>
        <dbReference type="Proteomes" id="UP000006575"/>
    </source>
</evidence>
<keyword evidence="2" id="KW-1185">Reference proteome</keyword>
<proteinExistence type="predicted"/>
<dbReference type="HOGENOM" id="CLU_2438687_0_0_5"/>
<evidence type="ECO:0000313" key="1">
    <source>
        <dbReference type="EMBL" id="CAK10373.1"/>
    </source>
</evidence>
<dbReference type="KEGG" id="rle:pRL100150"/>
<dbReference type="EnsemblBacteria" id="CAK10373">
    <property type="protein sequence ID" value="CAK10373"/>
    <property type="gene ID" value="pRL100150"/>
</dbReference>
<dbReference type="AlphaFoldDB" id="Q1M803"/>
<gene>
    <name evidence="1" type="ordered locus">pRL100150</name>
</gene>
<keyword evidence="1" id="KW-0614">Plasmid</keyword>
<organism evidence="1 2">
    <name type="scientific">Rhizobium johnstonii (strain DSM 114642 / LMG 32736 / 3841)</name>
    <name type="common">Rhizobium leguminosarum bv. viciae</name>
    <dbReference type="NCBI Taxonomy" id="216596"/>
    <lineage>
        <taxon>Bacteria</taxon>
        <taxon>Pseudomonadati</taxon>
        <taxon>Pseudomonadota</taxon>
        <taxon>Alphaproteobacteria</taxon>
        <taxon>Hyphomicrobiales</taxon>
        <taxon>Rhizobiaceae</taxon>
        <taxon>Rhizobium/Agrobacterium group</taxon>
        <taxon>Rhizobium</taxon>
        <taxon>Rhizobium johnstonii</taxon>
    </lineage>
</organism>
<protein>
    <submittedName>
        <fullName evidence="1">Uncharacterized protein</fullName>
    </submittedName>
</protein>
<dbReference type="EMBL" id="AM236084">
    <property type="protein sequence ID" value="CAK10373.1"/>
    <property type="molecule type" value="Genomic_DNA"/>
</dbReference>
<reference evidence="1 2" key="1">
    <citation type="journal article" date="2006" name="Genome Biol.">
        <title>The genome of Rhizobium leguminosarum has recognizable core and accessory components.</title>
        <authorList>
            <person name="Young J.W."/>
            <person name="Crossman L.C."/>
            <person name="Johnston A.W.B."/>
            <person name="Thomson N.R."/>
            <person name="Ghazoui Z.F."/>
            <person name="Hull K.H."/>
            <person name="Wexler M."/>
            <person name="Curson A.R.J."/>
            <person name="Todd J.D."/>
            <person name="Poole P.S."/>
            <person name="Mauchline T.H."/>
            <person name="East A.K."/>
            <person name="Quail M.A."/>
            <person name="Churcher C."/>
            <person name="Arrowsmith C."/>
            <person name="Cherevach A."/>
            <person name="Chillingworth T."/>
            <person name="Clarke K."/>
            <person name="Cronin A."/>
            <person name="Davis P."/>
            <person name="Fraser A."/>
            <person name="Hance Z."/>
            <person name="Hauser H."/>
            <person name="Jagels K."/>
            <person name="Moule S."/>
            <person name="Mungall K."/>
            <person name="Norbertczak H."/>
            <person name="Rabbinowitsch E."/>
            <person name="Sanders M."/>
            <person name="Simmonds M."/>
            <person name="Whitehead S."/>
            <person name="Parkhill J."/>
        </authorList>
    </citation>
    <scope>NUCLEOTIDE SEQUENCE [LARGE SCALE GENOMIC DNA]</scope>
    <source>
        <strain evidence="2">DSM 114642 / LMG 32736 / 3841</strain>
    </source>
</reference>
<sequence>MSKPALRGIRASVHQVVDVGRRDELKRNVALLFDLFALSRRECGIERCLALAGGILEHGKVEIARLLAASASCVASTPPTTTWVISLAGL</sequence>